<dbReference type="PANTHER" id="PTHR43280:SF2">
    <property type="entry name" value="HTH-TYPE TRANSCRIPTIONAL REGULATOR EXSA"/>
    <property type="match status" value="1"/>
</dbReference>
<dbReference type="SUPFAM" id="SSF46689">
    <property type="entry name" value="Homeodomain-like"/>
    <property type="match status" value="2"/>
</dbReference>
<evidence type="ECO:0000313" key="6">
    <source>
        <dbReference type="Proteomes" id="UP000615455"/>
    </source>
</evidence>
<evidence type="ECO:0000259" key="4">
    <source>
        <dbReference type="PROSITE" id="PS01124"/>
    </source>
</evidence>
<dbReference type="SUPFAM" id="SSF51215">
    <property type="entry name" value="Regulatory protein AraC"/>
    <property type="match status" value="1"/>
</dbReference>
<keyword evidence="6" id="KW-1185">Reference proteome</keyword>
<dbReference type="InterPro" id="IPR020449">
    <property type="entry name" value="Tscrpt_reg_AraC-type_HTH"/>
</dbReference>
<keyword evidence="1" id="KW-0805">Transcription regulation</keyword>
<dbReference type="PROSITE" id="PS01124">
    <property type="entry name" value="HTH_ARAC_FAMILY_2"/>
    <property type="match status" value="1"/>
</dbReference>
<organism evidence="5 6">
    <name type="scientific">Paenibacillus marchantiophytorum</name>
    <dbReference type="NCBI Taxonomy" id="1619310"/>
    <lineage>
        <taxon>Bacteria</taxon>
        <taxon>Bacillati</taxon>
        <taxon>Bacillota</taxon>
        <taxon>Bacilli</taxon>
        <taxon>Bacillales</taxon>
        <taxon>Paenibacillaceae</taxon>
        <taxon>Paenibacillus</taxon>
    </lineage>
</organism>
<evidence type="ECO:0000313" key="5">
    <source>
        <dbReference type="EMBL" id="GGI43784.1"/>
    </source>
</evidence>
<evidence type="ECO:0000256" key="2">
    <source>
        <dbReference type="ARBA" id="ARBA00023125"/>
    </source>
</evidence>
<dbReference type="Proteomes" id="UP000615455">
    <property type="component" value="Unassembled WGS sequence"/>
</dbReference>
<protein>
    <recommendedName>
        <fullName evidence="4">HTH araC/xylS-type domain-containing protein</fullName>
    </recommendedName>
</protein>
<dbReference type="Gene3D" id="2.60.120.10">
    <property type="entry name" value="Jelly Rolls"/>
    <property type="match status" value="1"/>
</dbReference>
<dbReference type="InterPro" id="IPR014710">
    <property type="entry name" value="RmlC-like_jellyroll"/>
</dbReference>
<dbReference type="InterPro" id="IPR018060">
    <property type="entry name" value="HTH_AraC"/>
</dbReference>
<sequence length="281" mass="32696">MKLSTNVDVRKEPFHLNHHKASPKPIWEIHHAHSCMEFLYVYEGSGQVEVNKQLLDIQPGTLLVFQPFQMHRIVIQGPFVRSVLMFDPYLLDAGLTPFNGLRKWLHILWKQPLRSQVVQQMLGIVGPLERLHQKLTQLPVSRHQEAFILCLLAILQLLEPYENELYNRTLSKPSPRYSHTAMQMIDWIELHYKEKFDLTQMSEDLHLSTFYLSHAFRESTGSTITEFINSRRLKEACLLLETTTKTAGFIAQEVGFLNASYFCRVFKSIVGMTPKAYRLQV</sequence>
<proteinExistence type="predicted"/>
<dbReference type="RefSeq" id="WP_189006748.1">
    <property type="nucleotide sequence ID" value="NZ_BMHE01000001.1"/>
</dbReference>
<keyword evidence="2" id="KW-0238">DNA-binding</keyword>
<dbReference type="PANTHER" id="PTHR43280">
    <property type="entry name" value="ARAC-FAMILY TRANSCRIPTIONAL REGULATOR"/>
    <property type="match status" value="1"/>
</dbReference>
<dbReference type="InterPro" id="IPR003313">
    <property type="entry name" value="AraC-bd"/>
</dbReference>
<feature type="domain" description="HTH araC/xylS-type" evidence="4">
    <location>
        <begin position="182"/>
        <end position="280"/>
    </location>
</feature>
<keyword evidence="3" id="KW-0804">Transcription</keyword>
<name>A0ABQ2BQJ9_9BACL</name>
<comment type="caution">
    <text evidence="5">The sequence shown here is derived from an EMBL/GenBank/DDBJ whole genome shotgun (WGS) entry which is preliminary data.</text>
</comment>
<dbReference type="Pfam" id="PF02311">
    <property type="entry name" value="AraC_binding"/>
    <property type="match status" value="1"/>
</dbReference>
<gene>
    <name evidence="5" type="ORF">GCM10008018_03850</name>
</gene>
<reference evidence="6" key="1">
    <citation type="journal article" date="2019" name="Int. J. Syst. Evol. Microbiol.">
        <title>The Global Catalogue of Microorganisms (GCM) 10K type strain sequencing project: providing services to taxonomists for standard genome sequencing and annotation.</title>
        <authorList>
            <consortium name="The Broad Institute Genomics Platform"/>
            <consortium name="The Broad Institute Genome Sequencing Center for Infectious Disease"/>
            <person name="Wu L."/>
            <person name="Ma J."/>
        </authorList>
    </citation>
    <scope>NUCLEOTIDE SEQUENCE [LARGE SCALE GENOMIC DNA]</scope>
    <source>
        <strain evidence="6">CGMCC 1.15043</strain>
    </source>
</reference>
<dbReference type="SMART" id="SM00342">
    <property type="entry name" value="HTH_ARAC"/>
    <property type="match status" value="1"/>
</dbReference>
<dbReference type="InterPro" id="IPR009057">
    <property type="entry name" value="Homeodomain-like_sf"/>
</dbReference>
<dbReference type="Pfam" id="PF12833">
    <property type="entry name" value="HTH_18"/>
    <property type="match status" value="1"/>
</dbReference>
<accession>A0ABQ2BQJ9</accession>
<evidence type="ECO:0000256" key="1">
    <source>
        <dbReference type="ARBA" id="ARBA00023015"/>
    </source>
</evidence>
<evidence type="ECO:0000256" key="3">
    <source>
        <dbReference type="ARBA" id="ARBA00023163"/>
    </source>
</evidence>
<dbReference type="PRINTS" id="PR00032">
    <property type="entry name" value="HTHARAC"/>
</dbReference>
<dbReference type="EMBL" id="BMHE01000001">
    <property type="protein sequence ID" value="GGI43784.1"/>
    <property type="molecule type" value="Genomic_DNA"/>
</dbReference>
<dbReference type="Gene3D" id="1.10.10.60">
    <property type="entry name" value="Homeodomain-like"/>
    <property type="match status" value="2"/>
</dbReference>
<dbReference type="InterPro" id="IPR037923">
    <property type="entry name" value="HTH-like"/>
</dbReference>